<evidence type="ECO:0000256" key="6">
    <source>
        <dbReference type="PIRNR" id="PIRNR002111"/>
    </source>
</evidence>
<dbReference type="FunFam" id="2.40.50.140:FF:000021">
    <property type="entry name" value="30S ribosomal protein S1"/>
    <property type="match status" value="1"/>
</dbReference>
<keyword evidence="9" id="KW-1185">Reference proteome</keyword>
<protein>
    <recommendedName>
        <fullName evidence="6">30S ribosomal protein S1</fullName>
    </recommendedName>
</protein>
<evidence type="ECO:0000256" key="4">
    <source>
        <dbReference type="ARBA" id="ARBA00022980"/>
    </source>
</evidence>
<dbReference type="CDD" id="cd05689">
    <property type="entry name" value="S1_RPS1_repeat_ec4"/>
    <property type="match status" value="1"/>
</dbReference>
<dbReference type="GO" id="GO:0006412">
    <property type="term" value="P:translation"/>
    <property type="evidence" value="ECO:0007669"/>
    <property type="project" value="InterPro"/>
</dbReference>
<name>A0A840GAU1_RHOTE</name>
<keyword evidence="3 6" id="KW-0694">RNA-binding</keyword>
<evidence type="ECO:0000313" key="8">
    <source>
        <dbReference type="EMBL" id="MBB4248966.1"/>
    </source>
</evidence>
<feature type="domain" description="S1 motif" evidence="7">
    <location>
        <begin position="192"/>
        <end position="260"/>
    </location>
</feature>
<dbReference type="CDD" id="cd05688">
    <property type="entry name" value="S1_RPS1_repeat_ec3"/>
    <property type="match status" value="1"/>
</dbReference>
<feature type="domain" description="S1 motif" evidence="7">
    <location>
        <begin position="364"/>
        <end position="434"/>
    </location>
</feature>
<dbReference type="Pfam" id="PF00575">
    <property type="entry name" value="S1"/>
    <property type="match status" value="5"/>
</dbReference>
<dbReference type="SMART" id="SM00316">
    <property type="entry name" value="S1"/>
    <property type="match status" value="6"/>
</dbReference>
<evidence type="ECO:0000256" key="1">
    <source>
        <dbReference type="ARBA" id="ARBA00006767"/>
    </source>
</evidence>
<dbReference type="PRINTS" id="PR00681">
    <property type="entry name" value="RIBOSOMALS1"/>
</dbReference>
<dbReference type="SUPFAM" id="SSF50249">
    <property type="entry name" value="Nucleic acid-binding proteins"/>
    <property type="match status" value="6"/>
</dbReference>
<keyword evidence="2" id="KW-0677">Repeat</keyword>
<keyword evidence="4 6" id="KW-0689">Ribosomal protein</keyword>
<reference evidence="8 9" key="1">
    <citation type="submission" date="2020-08" db="EMBL/GenBank/DDBJ databases">
        <title>Genome sequencing of Purple Non-Sulfur Bacteria from various extreme environments.</title>
        <authorList>
            <person name="Mayer M."/>
        </authorList>
    </citation>
    <scope>NUCLEOTIDE SEQUENCE [LARGE SCALE GENOMIC DNA]</scope>
    <source>
        <strain evidence="8 9">2761</strain>
    </source>
</reference>
<accession>A0A840GAU1</accession>
<dbReference type="FunFam" id="2.40.50.140:FF:000011">
    <property type="entry name" value="30S ribosomal protein S1"/>
    <property type="match status" value="1"/>
</dbReference>
<feature type="domain" description="S1 motif" evidence="7">
    <location>
        <begin position="451"/>
        <end position="520"/>
    </location>
</feature>
<dbReference type="FunFam" id="2.40.50.140:FF:000018">
    <property type="entry name" value="30S ribosomal protein S1"/>
    <property type="match status" value="1"/>
</dbReference>
<evidence type="ECO:0000313" key="9">
    <source>
        <dbReference type="Proteomes" id="UP000587070"/>
    </source>
</evidence>
<dbReference type="NCBIfam" id="NF004954">
    <property type="entry name" value="PRK06299.1-4"/>
    <property type="match status" value="1"/>
</dbReference>
<dbReference type="FunFam" id="2.40.50.140:FF:000016">
    <property type="entry name" value="30S ribosomal protein S1"/>
    <property type="match status" value="1"/>
</dbReference>
<dbReference type="NCBIfam" id="TIGR00717">
    <property type="entry name" value="rpsA"/>
    <property type="match status" value="1"/>
</dbReference>
<feature type="domain" description="S1 motif" evidence="7">
    <location>
        <begin position="105"/>
        <end position="171"/>
    </location>
</feature>
<comment type="function">
    <text evidence="6">Binds mRNA; thus facilitating recognition of the initiation point. It is needed to translate mRNA with a short Shine-Dalgarno (SD) purine-rich sequence.</text>
</comment>
<dbReference type="PROSITE" id="PS50126">
    <property type="entry name" value="S1"/>
    <property type="match status" value="6"/>
</dbReference>
<dbReference type="PANTHER" id="PTHR10724:SF7">
    <property type="entry name" value="SMALL RIBOSOMAL SUBUNIT PROTEIN BS1C"/>
    <property type="match status" value="1"/>
</dbReference>
<evidence type="ECO:0000256" key="2">
    <source>
        <dbReference type="ARBA" id="ARBA00022737"/>
    </source>
</evidence>
<organism evidence="8 9">
    <name type="scientific">Rhodocyclus tenuis</name>
    <name type="common">Rhodospirillum tenue</name>
    <dbReference type="NCBI Taxonomy" id="1066"/>
    <lineage>
        <taxon>Bacteria</taxon>
        <taxon>Pseudomonadati</taxon>
        <taxon>Pseudomonadota</taxon>
        <taxon>Betaproteobacteria</taxon>
        <taxon>Rhodocyclales</taxon>
        <taxon>Rhodocyclaceae</taxon>
        <taxon>Rhodocyclus</taxon>
    </lineage>
</organism>
<dbReference type="InterPro" id="IPR000110">
    <property type="entry name" value="Ribosomal_bS1"/>
</dbReference>
<comment type="similarity">
    <text evidence="1 6">Belongs to the bacterial ribosomal protein bS1 family.</text>
</comment>
<dbReference type="GO" id="GO:0022627">
    <property type="term" value="C:cytosolic small ribosomal subunit"/>
    <property type="evidence" value="ECO:0007669"/>
    <property type="project" value="TreeGrafter"/>
</dbReference>
<dbReference type="NCBIfam" id="NF004952">
    <property type="entry name" value="PRK06299.1-2"/>
    <property type="match status" value="1"/>
</dbReference>
<dbReference type="CDD" id="cd05687">
    <property type="entry name" value="S1_RPS1_repeat_ec1_hs1"/>
    <property type="match status" value="1"/>
</dbReference>
<dbReference type="Proteomes" id="UP000587070">
    <property type="component" value="Unassembled WGS sequence"/>
</dbReference>
<dbReference type="Gene3D" id="2.40.50.140">
    <property type="entry name" value="Nucleic acid-binding proteins"/>
    <property type="match status" value="6"/>
</dbReference>
<dbReference type="InterPro" id="IPR035104">
    <property type="entry name" value="Ribosomal_protein_S1-like"/>
</dbReference>
<dbReference type="CDD" id="cd05691">
    <property type="entry name" value="S1_RPS1_repeat_ec6"/>
    <property type="match status" value="1"/>
</dbReference>
<dbReference type="InterPro" id="IPR050437">
    <property type="entry name" value="Ribos_protein_bS1-like"/>
</dbReference>
<dbReference type="PIRSF" id="PIRSF002111">
    <property type="entry name" value="RpsA"/>
    <property type="match status" value="1"/>
</dbReference>
<keyword evidence="5 6" id="KW-0687">Ribonucleoprotein</keyword>
<dbReference type="CDD" id="cd04465">
    <property type="entry name" value="S1_RPS1_repeat_ec2_hs2"/>
    <property type="match status" value="1"/>
</dbReference>
<evidence type="ECO:0000259" key="7">
    <source>
        <dbReference type="PROSITE" id="PS50126"/>
    </source>
</evidence>
<gene>
    <name evidence="8" type="ORF">GGD90_003368</name>
</gene>
<evidence type="ECO:0000256" key="5">
    <source>
        <dbReference type="ARBA" id="ARBA00023274"/>
    </source>
</evidence>
<comment type="caution">
    <text evidence="8">The sequence shown here is derived from an EMBL/GenBank/DDBJ whole genome shotgun (WGS) entry which is preliminary data.</text>
</comment>
<dbReference type="GO" id="GO:0003729">
    <property type="term" value="F:mRNA binding"/>
    <property type="evidence" value="ECO:0007669"/>
    <property type="project" value="TreeGrafter"/>
</dbReference>
<evidence type="ECO:0000256" key="3">
    <source>
        <dbReference type="ARBA" id="ARBA00022884"/>
    </source>
</evidence>
<sequence>MQESFAALFEESLTRQEMRQGEVITAEVVRVDQNFVVVNAGLKSESYIDVEEFLNDQGELEVAAGDFVQVAIEQLENGFGETRLSRDRAKRVAAWNALEQALNDGSLVTGAITGKVKGGLTVMTHGVRAFLPGSLVDMRPVKDTTPYEGKTFEFKVIKLDRKRNNVVVSRRAVLEASVGEEREALLANLKEGSIVKGIVKNITDYGAFVDLGGIDGLLHITDLAWRRVRHPSEVLAVGDEVQAKILKFDQEKNRVSLGLKQLGEDPWVGISRRYPQGTRLFGKVTNLTDYGAFVEIEQGIEGLVHVSEMDWTNKNVHPSKVVQLGDEVEVMILEIDEDRRRISLGMKQCAANPWDDFSMNHKKGDKVRGAIKSITDFGVFIGLPGGIDGLVHLSDLSWSIPGEEAIRNFKKGDEVEAVVLAIDTDKERISLGIKQLEGDPYTNFIATHEKNTIVRGTIKSIDARGAVINLDGDMDGYLRASEASRDRIDDLRTLYKEGDTIEAMIINVDRKSRSINLSIKAKDQAEQHEALQKFASDSNLNSGTTNLGALLKAKLNNPQ</sequence>
<dbReference type="AlphaFoldDB" id="A0A840GAU1"/>
<proteinExistence type="inferred from homology"/>
<dbReference type="InterPro" id="IPR003029">
    <property type="entry name" value="S1_domain"/>
</dbReference>
<dbReference type="EMBL" id="JACIGE010000016">
    <property type="protein sequence ID" value="MBB4248966.1"/>
    <property type="molecule type" value="Genomic_DNA"/>
</dbReference>
<feature type="domain" description="S1 motif" evidence="7">
    <location>
        <begin position="21"/>
        <end position="87"/>
    </location>
</feature>
<dbReference type="PANTHER" id="PTHR10724">
    <property type="entry name" value="30S RIBOSOMAL PROTEIN S1"/>
    <property type="match status" value="1"/>
</dbReference>
<feature type="domain" description="S1 motif" evidence="7">
    <location>
        <begin position="277"/>
        <end position="347"/>
    </location>
</feature>
<dbReference type="InterPro" id="IPR012340">
    <property type="entry name" value="NA-bd_OB-fold"/>
</dbReference>
<dbReference type="GO" id="GO:0003735">
    <property type="term" value="F:structural constituent of ribosome"/>
    <property type="evidence" value="ECO:0007669"/>
    <property type="project" value="InterPro"/>
</dbReference>